<keyword evidence="4" id="KW-0227">DNA damage</keyword>
<dbReference type="SMART" id="SM00184">
    <property type="entry name" value="RING"/>
    <property type="match status" value="2"/>
</dbReference>
<dbReference type="PANTHER" id="PTHR13763">
    <property type="entry name" value="BREAST CANCER TYPE 1 SUSCEPTIBILITY PROTEIN BRCA1"/>
    <property type="match status" value="1"/>
</dbReference>
<dbReference type="PROSITE" id="PS50089">
    <property type="entry name" value="ZF_RING_2"/>
    <property type="match status" value="2"/>
</dbReference>
<dbReference type="InterPro" id="IPR036420">
    <property type="entry name" value="BRCT_dom_sf"/>
</dbReference>
<dbReference type="Pfam" id="PF13923">
    <property type="entry name" value="zf-C3HC4_2"/>
    <property type="match status" value="2"/>
</dbReference>
<comment type="subcellular location">
    <subcellularLocation>
        <location evidence="1">Nucleus</location>
    </subcellularLocation>
</comment>
<evidence type="ECO:0000256" key="4">
    <source>
        <dbReference type="ARBA" id="ARBA00022763"/>
    </source>
</evidence>
<evidence type="ECO:0008006" key="15">
    <source>
        <dbReference type="Google" id="ProtNLM"/>
    </source>
</evidence>
<keyword evidence="3" id="KW-0677">Repeat</keyword>
<evidence type="ECO:0000256" key="3">
    <source>
        <dbReference type="ARBA" id="ARBA00022737"/>
    </source>
</evidence>
<dbReference type="InterPro" id="IPR001841">
    <property type="entry name" value="Znf_RING"/>
</dbReference>
<keyword evidence="6" id="KW-0862">Zinc</keyword>
<feature type="region of interest" description="Disordered" evidence="10">
    <location>
        <begin position="640"/>
        <end position="713"/>
    </location>
</feature>
<evidence type="ECO:0000256" key="10">
    <source>
        <dbReference type="SAM" id="MobiDB-lite"/>
    </source>
</evidence>
<evidence type="ECO:0000256" key="8">
    <source>
        <dbReference type="ARBA" id="ARBA00023242"/>
    </source>
</evidence>
<dbReference type="GO" id="GO:0008270">
    <property type="term" value="F:zinc ion binding"/>
    <property type="evidence" value="ECO:0007669"/>
    <property type="project" value="UniProtKB-KW"/>
</dbReference>
<feature type="domain" description="BRCT" evidence="12">
    <location>
        <begin position="826"/>
        <end position="918"/>
    </location>
</feature>
<feature type="region of interest" description="Disordered" evidence="10">
    <location>
        <begin position="426"/>
        <end position="457"/>
    </location>
</feature>
<name>A0A7R9BY16_9CRUS</name>
<dbReference type="Proteomes" id="UP000678499">
    <property type="component" value="Unassembled WGS sequence"/>
</dbReference>
<evidence type="ECO:0000256" key="1">
    <source>
        <dbReference type="ARBA" id="ARBA00004123"/>
    </source>
</evidence>
<feature type="compositionally biased region" description="Polar residues" evidence="10">
    <location>
        <begin position="444"/>
        <end position="453"/>
    </location>
</feature>
<feature type="region of interest" description="Disordered" evidence="10">
    <location>
        <begin position="778"/>
        <end position="810"/>
    </location>
</feature>
<evidence type="ECO:0000256" key="6">
    <source>
        <dbReference type="ARBA" id="ARBA00022833"/>
    </source>
</evidence>
<dbReference type="GO" id="GO:0070531">
    <property type="term" value="C:BRCA1-A complex"/>
    <property type="evidence" value="ECO:0007669"/>
    <property type="project" value="TreeGrafter"/>
</dbReference>
<dbReference type="PROSITE" id="PS00518">
    <property type="entry name" value="ZF_RING_1"/>
    <property type="match status" value="2"/>
</dbReference>
<proteinExistence type="predicted"/>
<dbReference type="GO" id="GO:0031436">
    <property type="term" value="C:BRCA1-BARD1 complex"/>
    <property type="evidence" value="ECO:0007669"/>
    <property type="project" value="TreeGrafter"/>
</dbReference>
<dbReference type="SUPFAM" id="SSF57850">
    <property type="entry name" value="RING/U-box"/>
    <property type="match status" value="2"/>
</dbReference>
<sequence length="1072" mass="117905">MLMDDIVFIPTVPWEKIMMDHSEKLSACLKKFGTALAAMMEKVQCSICLNVLEQPAQTKCKHIFCNKCITGTLNNQQNCPLCRDPISRRQIWPALALNEACKTLPRCFQEIDAKILEICGKSLEEVFPTVLVPAKSSKTPKLDDELRKVPWEKIMMDHSEKLSACLKKFGMALAAMMEKVQCSICLNVLEQPAQTKCKHIFCNKCITGTLNNQQNCPLCRDPISRRQIWPALALNEACKTLPRCFQEIDAKILEICGKSLEEVFPTVLVPAKSSKTPKPDDELRKATKRGISLMNELVSGTSKKTKASKRVAASPSGSQILARLAKDKGPCIAPSFLAEKTSKEPQIPSAPEAGIQSLEKLDDHVNRKSNRKRKRSLKLKESESVSSSEKPDANSARQPAIILRIARDGCSKDGKEYKSVACAGAVNGFDSSSADGSKILPEPSESSLVHGSTPNPPKILSSTVEKMADVFEQKFSETPRTRSRILEESTLMNSRSKIDVISPDEITAESFKTRPRQSLLTSMVNAGSENTAYPVKIIASQKLTAGSLRKKSVSHVDDVSKIRCDVSANQEHGSKKITENEEQSIAADAAPLPVKKRFSRQSFDLDAETENVRAVLSQNIPFAFEEASSEADASFVTCPTQNEPIISPEPSSVPYLSVDPNPPNEHVNSEMSVSTVKETETDSVESRGTLVELPVGASEPPASSVIPETESVSAVDSSLSVPCEIDPKSSFEPDSNTRQCSVDAEEDCIVSETDEETCDEDEVKKEDPVLPIKPVSSVSQSFAEEAKDEEENNLILGTPTSQRRRSGVPGTIGKEAVLETKPRPRFTALVTSSLTARENVAVQKFVKRFNVPYARDFSGADGCEVSHVIVHQDEETGGTPRTMKYLMGISRKNYVVTVGWLLKSLREGALVDEDEFVAVGDEGPKKTLEVLRKPLDGITICIKSWEKTMKLDELKTLATNMGAVILSNLLEYTGVGFLVVLVSEESYDKRLAERLWGFGAALVCVEWLIECVSTYGCVPLYEYFFHVELRDSLLSLDFEPAELFQMPMDLSQETNAPLQSDHVKGVSFGTVL</sequence>
<evidence type="ECO:0000256" key="2">
    <source>
        <dbReference type="ARBA" id="ARBA00022723"/>
    </source>
</evidence>
<evidence type="ECO:0000256" key="5">
    <source>
        <dbReference type="ARBA" id="ARBA00022771"/>
    </source>
</evidence>
<accession>A0A7R9BY16</accession>
<keyword evidence="14" id="KW-1185">Reference proteome</keyword>
<dbReference type="EMBL" id="CAJPEX010003582">
    <property type="protein sequence ID" value="CAG0922350.1"/>
    <property type="molecule type" value="Genomic_DNA"/>
</dbReference>
<evidence type="ECO:0000256" key="7">
    <source>
        <dbReference type="ARBA" id="ARBA00023204"/>
    </source>
</evidence>
<dbReference type="EMBL" id="OA885619">
    <property type="protein sequence ID" value="CAD7282198.1"/>
    <property type="molecule type" value="Genomic_DNA"/>
</dbReference>
<protein>
    <recommendedName>
        <fullName evidence="15">RING-type E3 ubiquitin transferase BRCA1</fullName>
    </recommendedName>
</protein>
<feature type="region of interest" description="Disordered" evidence="10">
    <location>
        <begin position="337"/>
        <end position="400"/>
    </location>
</feature>
<dbReference type="GO" id="GO:0045944">
    <property type="term" value="P:positive regulation of transcription by RNA polymerase II"/>
    <property type="evidence" value="ECO:0007669"/>
    <property type="project" value="TreeGrafter"/>
</dbReference>
<feature type="compositionally biased region" description="Low complexity" evidence="10">
    <location>
        <begin position="643"/>
        <end position="652"/>
    </location>
</feature>
<keyword evidence="2" id="KW-0479">Metal-binding</keyword>
<reference evidence="13" key="1">
    <citation type="submission" date="2020-11" db="EMBL/GenBank/DDBJ databases">
        <authorList>
            <person name="Tran Van P."/>
        </authorList>
    </citation>
    <scope>NUCLEOTIDE SEQUENCE</scope>
</reference>
<evidence type="ECO:0000256" key="9">
    <source>
        <dbReference type="PROSITE-ProRule" id="PRU00175"/>
    </source>
</evidence>
<organism evidence="13">
    <name type="scientific">Notodromas monacha</name>
    <dbReference type="NCBI Taxonomy" id="399045"/>
    <lineage>
        <taxon>Eukaryota</taxon>
        <taxon>Metazoa</taxon>
        <taxon>Ecdysozoa</taxon>
        <taxon>Arthropoda</taxon>
        <taxon>Crustacea</taxon>
        <taxon>Oligostraca</taxon>
        <taxon>Ostracoda</taxon>
        <taxon>Podocopa</taxon>
        <taxon>Podocopida</taxon>
        <taxon>Cypridocopina</taxon>
        <taxon>Cypridoidea</taxon>
        <taxon>Cyprididae</taxon>
        <taxon>Notodromas</taxon>
    </lineage>
</organism>
<evidence type="ECO:0000313" key="14">
    <source>
        <dbReference type="Proteomes" id="UP000678499"/>
    </source>
</evidence>
<keyword evidence="7" id="KW-0234">DNA repair</keyword>
<dbReference type="AlphaFoldDB" id="A0A7R9BY16"/>
<dbReference type="PROSITE" id="PS50172">
    <property type="entry name" value="BRCT"/>
    <property type="match status" value="2"/>
</dbReference>
<feature type="compositionally biased region" description="Basic residues" evidence="10">
    <location>
        <begin position="367"/>
        <end position="377"/>
    </location>
</feature>
<gene>
    <name evidence="13" type="ORF">NMOB1V02_LOCUS9827</name>
</gene>
<dbReference type="OrthoDB" id="6477712at2759"/>
<dbReference type="InterPro" id="IPR031099">
    <property type="entry name" value="BRCA1-associated"/>
</dbReference>
<dbReference type="SUPFAM" id="SSF52113">
    <property type="entry name" value="BRCT domain"/>
    <property type="match status" value="1"/>
</dbReference>
<dbReference type="GO" id="GO:0004842">
    <property type="term" value="F:ubiquitin-protein transferase activity"/>
    <property type="evidence" value="ECO:0007669"/>
    <property type="project" value="TreeGrafter"/>
</dbReference>
<dbReference type="Gene3D" id="3.30.40.10">
    <property type="entry name" value="Zinc/RING finger domain, C3HC4 (zinc finger)"/>
    <property type="match status" value="2"/>
</dbReference>
<evidence type="ECO:0000259" key="11">
    <source>
        <dbReference type="PROSITE" id="PS50089"/>
    </source>
</evidence>
<keyword evidence="5 9" id="KW-0863">Zinc-finger</keyword>
<dbReference type="InterPro" id="IPR013083">
    <property type="entry name" value="Znf_RING/FYVE/PHD"/>
</dbReference>
<dbReference type="GO" id="GO:0000724">
    <property type="term" value="P:double-strand break repair via homologous recombination"/>
    <property type="evidence" value="ECO:0007669"/>
    <property type="project" value="TreeGrafter"/>
</dbReference>
<dbReference type="Gene3D" id="3.40.50.10190">
    <property type="entry name" value="BRCT domain"/>
    <property type="match status" value="2"/>
</dbReference>
<feature type="domain" description="BRCT" evidence="12">
    <location>
        <begin position="930"/>
        <end position="1025"/>
    </location>
</feature>
<feature type="domain" description="RING-type" evidence="11">
    <location>
        <begin position="45"/>
        <end position="83"/>
    </location>
</feature>
<feature type="domain" description="RING-type" evidence="11">
    <location>
        <begin position="182"/>
        <end position="220"/>
    </location>
</feature>
<evidence type="ECO:0000313" key="13">
    <source>
        <dbReference type="EMBL" id="CAD7282198.1"/>
    </source>
</evidence>
<dbReference type="PANTHER" id="PTHR13763:SF0">
    <property type="entry name" value="BREAST CANCER TYPE 1 SUSCEPTIBILITY PROTEIN"/>
    <property type="match status" value="1"/>
</dbReference>
<dbReference type="InterPro" id="IPR017907">
    <property type="entry name" value="Znf_RING_CS"/>
</dbReference>
<keyword evidence="8" id="KW-0539">Nucleus</keyword>
<evidence type="ECO:0000259" key="12">
    <source>
        <dbReference type="PROSITE" id="PS50172"/>
    </source>
</evidence>
<dbReference type="InterPro" id="IPR001357">
    <property type="entry name" value="BRCT_dom"/>
</dbReference>